<evidence type="ECO:0000256" key="4">
    <source>
        <dbReference type="ARBA" id="ARBA00022989"/>
    </source>
</evidence>
<evidence type="ECO:0000256" key="2">
    <source>
        <dbReference type="ARBA" id="ARBA00008432"/>
    </source>
</evidence>
<reference evidence="9" key="1">
    <citation type="journal article" date="2013" name="Nature">
        <title>Pan genome of the phytoplankton Emiliania underpins its global distribution.</title>
        <authorList>
            <person name="Read B.A."/>
            <person name="Kegel J."/>
            <person name="Klute M.J."/>
            <person name="Kuo A."/>
            <person name="Lefebvre S.C."/>
            <person name="Maumus F."/>
            <person name="Mayer C."/>
            <person name="Miller J."/>
            <person name="Monier A."/>
            <person name="Salamov A."/>
            <person name="Young J."/>
            <person name="Aguilar M."/>
            <person name="Claverie J.M."/>
            <person name="Frickenhaus S."/>
            <person name="Gonzalez K."/>
            <person name="Herman E.K."/>
            <person name="Lin Y.C."/>
            <person name="Napier J."/>
            <person name="Ogata H."/>
            <person name="Sarno A.F."/>
            <person name="Shmutz J."/>
            <person name="Schroeder D."/>
            <person name="de Vargas C."/>
            <person name="Verret F."/>
            <person name="von Dassow P."/>
            <person name="Valentin K."/>
            <person name="Van de Peer Y."/>
            <person name="Wheeler G."/>
            <person name="Dacks J.B."/>
            <person name="Delwiche C.F."/>
            <person name="Dyhrman S.T."/>
            <person name="Glockner G."/>
            <person name="John U."/>
            <person name="Richards T."/>
            <person name="Worden A.Z."/>
            <person name="Zhang X."/>
            <person name="Grigoriev I.V."/>
            <person name="Allen A.E."/>
            <person name="Bidle K."/>
            <person name="Borodovsky M."/>
            <person name="Bowler C."/>
            <person name="Brownlee C."/>
            <person name="Cock J.M."/>
            <person name="Elias M."/>
            <person name="Gladyshev V.N."/>
            <person name="Groth M."/>
            <person name="Guda C."/>
            <person name="Hadaegh A."/>
            <person name="Iglesias-Rodriguez M.D."/>
            <person name="Jenkins J."/>
            <person name="Jones B.M."/>
            <person name="Lawson T."/>
            <person name="Leese F."/>
            <person name="Lindquist E."/>
            <person name="Lobanov A."/>
            <person name="Lomsadze A."/>
            <person name="Malik S.B."/>
            <person name="Marsh M.E."/>
            <person name="Mackinder L."/>
            <person name="Mock T."/>
            <person name="Mueller-Roeber B."/>
            <person name="Pagarete A."/>
            <person name="Parker M."/>
            <person name="Probert I."/>
            <person name="Quesneville H."/>
            <person name="Raines C."/>
            <person name="Rensing S.A."/>
            <person name="Riano-Pachon D.M."/>
            <person name="Richier S."/>
            <person name="Rokitta S."/>
            <person name="Shiraiwa Y."/>
            <person name="Soanes D.M."/>
            <person name="van der Giezen M."/>
            <person name="Wahlund T.M."/>
            <person name="Williams B."/>
            <person name="Wilson W."/>
            <person name="Wolfe G."/>
            <person name="Wurch L.L."/>
        </authorList>
    </citation>
    <scope>NUCLEOTIDE SEQUENCE</scope>
</reference>
<organism evidence="8 9">
    <name type="scientific">Emiliania huxleyi (strain CCMP1516)</name>
    <dbReference type="NCBI Taxonomy" id="280463"/>
    <lineage>
        <taxon>Eukaryota</taxon>
        <taxon>Haptista</taxon>
        <taxon>Haptophyta</taxon>
        <taxon>Prymnesiophyceae</taxon>
        <taxon>Isochrysidales</taxon>
        <taxon>Noelaerhabdaceae</taxon>
        <taxon>Emiliania</taxon>
    </lineage>
</organism>
<keyword evidence="9" id="KW-1185">Reference proteome</keyword>
<dbReference type="Gene3D" id="1.20.1250.20">
    <property type="entry name" value="MFS general substrate transporter like domains"/>
    <property type="match status" value="3"/>
</dbReference>
<feature type="transmembrane region" description="Helical" evidence="7">
    <location>
        <begin position="145"/>
        <end position="166"/>
    </location>
</feature>
<feature type="transmembrane region" description="Helical" evidence="7">
    <location>
        <begin position="334"/>
        <end position="356"/>
    </location>
</feature>
<dbReference type="InterPro" id="IPR011701">
    <property type="entry name" value="MFS"/>
</dbReference>
<name>A0A0D3IGS4_EMIH1</name>
<feature type="transmembrane region" description="Helical" evidence="7">
    <location>
        <begin position="600"/>
        <end position="620"/>
    </location>
</feature>
<comment type="subcellular location">
    <subcellularLocation>
        <location evidence="1">Membrane</location>
        <topology evidence="1">Multi-pass membrane protein</topology>
    </subcellularLocation>
</comment>
<keyword evidence="5 7" id="KW-0472">Membrane</keyword>
<keyword evidence="4 7" id="KW-1133">Transmembrane helix</keyword>
<evidence type="ECO:0000256" key="6">
    <source>
        <dbReference type="SAM" id="MobiDB-lite"/>
    </source>
</evidence>
<feature type="transmembrane region" description="Helical" evidence="7">
    <location>
        <begin position="632"/>
        <end position="653"/>
    </location>
</feature>
<evidence type="ECO:0000256" key="7">
    <source>
        <dbReference type="SAM" id="Phobius"/>
    </source>
</evidence>
<evidence type="ECO:0000256" key="5">
    <source>
        <dbReference type="ARBA" id="ARBA00023136"/>
    </source>
</evidence>
<dbReference type="SUPFAM" id="SSF103473">
    <property type="entry name" value="MFS general substrate transporter"/>
    <property type="match status" value="1"/>
</dbReference>
<dbReference type="Pfam" id="PF07690">
    <property type="entry name" value="MFS_1"/>
    <property type="match status" value="1"/>
</dbReference>
<dbReference type="HOGENOM" id="CLU_391513_0_0_1"/>
<protein>
    <recommendedName>
        <fullName evidence="10">Major facilitator superfamily (MFS) profile domain-containing protein</fullName>
    </recommendedName>
</protein>
<feature type="transmembrane region" description="Helical" evidence="7">
    <location>
        <begin position="567"/>
        <end position="588"/>
    </location>
</feature>
<dbReference type="STRING" id="2903.R1DP56"/>
<feature type="region of interest" description="Disordered" evidence="6">
    <location>
        <begin position="676"/>
        <end position="705"/>
    </location>
</feature>
<keyword evidence="3 7" id="KW-0812">Transmembrane</keyword>
<dbReference type="PaxDb" id="2903-EOD10459"/>
<dbReference type="KEGG" id="ehx:EMIHUDRAFT_311732"/>
<feature type="transmembrane region" description="Helical" evidence="7">
    <location>
        <begin position="295"/>
        <end position="314"/>
    </location>
</feature>
<accession>A0A0D3IGS4</accession>
<dbReference type="InterPro" id="IPR036259">
    <property type="entry name" value="MFS_trans_sf"/>
</dbReference>
<feature type="transmembrane region" description="Helical" evidence="7">
    <location>
        <begin position="172"/>
        <end position="191"/>
    </location>
</feature>
<dbReference type="GO" id="GO:0016020">
    <property type="term" value="C:membrane"/>
    <property type="evidence" value="ECO:0007669"/>
    <property type="project" value="UniProtKB-SubCell"/>
</dbReference>
<dbReference type="RefSeq" id="XP_005762888.1">
    <property type="nucleotide sequence ID" value="XM_005762831.1"/>
</dbReference>
<dbReference type="InterPro" id="IPR044772">
    <property type="entry name" value="NO3_transporter"/>
</dbReference>
<evidence type="ECO:0000313" key="9">
    <source>
        <dbReference type="Proteomes" id="UP000013827"/>
    </source>
</evidence>
<evidence type="ECO:0008006" key="10">
    <source>
        <dbReference type="Google" id="ProtNLM"/>
    </source>
</evidence>
<evidence type="ECO:0000256" key="3">
    <source>
        <dbReference type="ARBA" id="ARBA00022692"/>
    </source>
</evidence>
<dbReference type="eggNOG" id="ENOG502QPIC">
    <property type="taxonomic scope" value="Eukaryota"/>
</dbReference>
<dbReference type="GO" id="GO:0015112">
    <property type="term" value="F:nitrate transmembrane transporter activity"/>
    <property type="evidence" value="ECO:0007669"/>
    <property type="project" value="InterPro"/>
</dbReference>
<feature type="transmembrane region" description="Helical" evidence="7">
    <location>
        <begin position="75"/>
        <end position="96"/>
    </location>
</feature>
<dbReference type="AlphaFoldDB" id="A0A0D3IGS4"/>
<feature type="transmembrane region" description="Helical" evidence="7">
    <location>
        <begin position="368"/>
        <end position="390"/>
    </location>
</feature>
<evidence type="ECO:0000256" key="1">
    <source>
        <dbReference type="ARBA" id="ARBA00004141"/>
    </source>
</evidence>
<comment type="similarity">
    <text evidence="2">Belongs to the major facilitator superfamily. Nitrate/nitrite porter (TC 2.A.1.8) family.</text>
</comment>
<dbReference type="GeneID" id="17256576"/>
<sequence length="705" mass="75730">MSDQSRMELLEQEIATLHLALEQKGMNTKMTKDVFGRTFAVPVDDEHKATLLFPVMFNNTFPYIIPNVAQPHMRAFWAATFGFFSTFFSVFAPAALMPTLKKDKSDGGLDLTPQDIADSGALAVSFTIIMRILAGPLCDKFGARWTFFGLLWIGIPGIVLLAFAEGATELKAARAIIGLSLASFVTCQVWCSQMFAKSIVGTANATAGGWGNLGGGVTQLVMPLIYEGILQSQDQDVDKSWRLCMIVPAALHVISSLCVISGQDLPDGNYRELEKSGAKNKTSGCKTAMIGFSNINAWILFIGYAFCFGVELTMNNKGVLYFYKYYGVPQRMAGIYGSIFGLMNIFARSWGGILSDTMNAKYGMRGRIWAMWVIQALEGLMCIILGLISISKPSPTRMYKDQASLGPWTGGFSGGLTDVSWTKAKGAGDCSVLESFLAGNTVDWAGEGLAPYTCAPANDGDGMWGQFNSTLAPSGYPYTYGLGGPDGYPYTYTITAQKGAWDYDEIGGGYFDTNTNEQVPGIGGVWLNYGTAQVAKVVLPTVEPFIMVGDYGYRPEGDECVANTDGLLGTALTVMVFFSIFVQMSEGLHFGIVPYVSRPALGVVSGMVGAGGNLGAVIGTRGIIAPDVDVDAGFIILGAVIMATSVLFFGIYFPEHGGMLFKKGALGSYDPQLYKPDDADRGSDQMDYSAAAPAQKTNRAVEADM</sequence>
<dbReference type="EnsemblProtists" id="EOD10459">
    <property type="protein sequence ID" value="EOD10459"/>
    <property type="gene ID" value="EMIHUDRAFT_311732"/>
</dbReference>
<proteinExistence type="inferred from homology"/>
<dbReference type="PANTHER" id="PTHR23515">
    <property type="entry name" value="HIGH-AFFINITY NITRATE TRANSPORTER 2.3"/>
    <property type="match status" value="1"/>
</dbReference>
<reference evidence="8" key="2">
    <citation type="submission" date="2024-10" db="UniProtKB">
        <authorList>
            <consortium name="EnsemblProtists"/>
        </authorList>
    </citation>
    <scope>IDENTIFICATION</scope>
</reference>
<dbReference type="Proteomes" id="UP000013827">
    <property type="component" value="Unassembled WGS sequence"/>
</dbReference>
<evidence type="ECO:0000313" key="8">
    <source>
        <dbReference type="EnsemblProtists" id="EOD10459"/>
    </source>
</evidence>